<reference evidence="2" key="1">
    <citation type="journal article" date="2021" name="J Fungi (Basel)">
        <title>Virulence traits and population genomics of the black yeast Aureobasidium melanogenum.</title>
        <authorList>
            <person name="Cernosa A."/>
            <person name="Sun X."/>
            <person name="Gostincar C."/>
            <person name="Fang C."/>
            <person name="Gunde-Cimerman N."/>
            <person name="Song Z."/>
        </authorList>
    </citation>
    <scope>NUCLEOTIDE SEQUENCE</scope>
    <source>
        <strain evidence="2">EXF-9298</strain>
    </source>
</reference>
<dbReference type="Proteomes" id="UP000729357">
    <property type="component" value="Unassembled WGS sequence"/>
</dbReference>
<evidence type="ECO:0000313" key="2">
    <source>
        <dbReference type="EMBL" id="KAG9991675.1"/>
    </source>
</evidence>
<reference evidence="2" key="2">
    <citation type="submission" date="2021-08" db="EMBL/GenBank/DDBJ databases">
        <authorList>
            <person name="Gostincar C."/>
            <person name="Sun X."/>
            <person name="Song Z."/>
            <person name="Gunde-Cimerman N."/>
        </authorList>
    </citation>
    <scope>NUCLEOTIDE SEQUENCE</scope>
    <source>
        <strain evidence="2">EXF-9298</strain>
    </source>
</reference>
<gene>
    <name evidence="2" type="ORF">KCU98_g263</name>
</gene>
<name>A0A9P8K2P6_AURME</name>
<dbReference type="AlphaFoldDB" id="A0A9P8K2P6"/>
<organism evidence="2 3">
    <name type="scientific">Aureobasidium melanogenum</name>
    <name type="common">Aureobasidium pullulans var. melanogenum</name>
    <dbReference type="NCBI Taxonomy" id="46634"/>
    <lineage>
        <taxon>Eukaryota</taxon>
        <taxon>Fungi</taxon>
        <taxon>Dikarya</taxon>
        <taxon>Ascomycota</taxon>
        <taxon>Pezizomycotina</taxon>
        <taxon>Dothideomycetes</taxon>
        <taxon>Dothideomycetidae</taxon>
        <taxon>Dothideales</taxon>
        <taxon>Saccotheciaceae</taxon>
        <taxon>Aureobasidium</taxon>
    </lineage>
</organism>
<feature type="non-terminal residue" evidence="2">
    <location>
        <position position="138"/>
    </location>
</feature>
<comment type="caution">
    <text evidence="2">The sequence shown here is derived from an EMBL/GenBank/DDBJ whole genome shotgun (WGS) entry which is preliminary data.</text>
</comment>
<dbReference type="EMBL" id="JAHFXS010000001">
    <property type="protein sequence ID" value="KAG9991675.1"/>
    <property type="molecule type" value="Genomic_DNA"/>
</dbReference>
<accession>A0A9P8K2P6</accession>
<feature type="non-terminal residue" evidence="2">
    <location>
        <position position="1"/>
    </location>
</feature>
<keyword evidence="3" id="KW-1185">Reference proteome</keyword>
<protein>
    <submittedName>
        <fullName evidence="2">Uncharacterized protein</fullName>
    </submittedName>
</protein>
<sequence>LLQARLLYRHQPAHSQSMLARLQLVRSKHGGVVHLKRSARGGLVEIGELSVFEGAHHGVGENVRLGRRRQSGQQLGETGCGVRRIGTSKDTTDEVDATETGTGMGPHSCSKTYCSSKPLISLSFSGQTGDNHQRAEQP</sequence>
<feature type="region of interest" description="Disordered" evidence="1">
    <location>
        <begin position="69"/>
        <end position="109"/>
    </location>
</feature>
<evidence type="ECO:0000313" key="3">
    <source>
        <dbReference type="Proteomes" id="UP000729357"/>
    </source>
</evidence>
<evidence type="ECO:0000256" key="1">
    <source>
        <dbReference type="SAM" id="MobiDB-lite"/>
    </source>
</evidence>
<proteinExistence type="predicted"/>